<evidence type="ECO:0000313" key="3">
    <source>
        <dbReference type="Proteomes" id="UP000502260"/>
    </source>
</evidence>
<feature type="compositionally biased region" description="Basic and acidic residues" evidence="1">
    <location>
        <begin position="97"/>
        <end position="107"/>
    </location>
</feature>
<reference evidence="3" key="1">
    <citation type="submission" date="2020-03" db="EMBL/GenBank/DDBJ databases">
        <title>Complete genome sequence of sulfur-oxidizing bacterium skT11.</title>
        <authorList>
            <person name="Kanda M."/>
            <person name="Kojima H."/>
            <person name="Fukui M."/>
        </authorList>
    </citation>
    <scope>NUCLEOTIDE SEQUENCE [LARGE SCALE GENOMIC DNA]</scope>
    <source>
        <strain evidence="3">skT11</strain>
    </source>
</reference>
<dbReference type="AlphaFoldDB" id="A0A6F8VC55"/>
<keyword evidence="3" id="KW-1185">Reference proteome</keyword>
<dbReference type="KEGG" id="slac:SKTS_23090"/>
<evidence type="ECO:0000256" key="1">
    <source>
        <dbReference type="SAM" id="MobiDB-lite"/>
    </source>
</evidence>
<dbReference type="Proteomes" id="UP000502260">
    <property type="component" value="Chromosome"/>
</dbReference>
<feature type="region of interest" description="Disordered" evidence="1">
    <location>
        <begin position="89"/>
        <end position="128"/>
    </location>
</feature>
<accession>A0A6F8VC55</accession>
<proteinExistence type="predicted"/>
<organism evidence="2 3">
    <name type="scientific">Sulfurimicrobium lacus</name>
    <dbReference type="NCBI Taxonomy" id="2715678"/>
    <lineage>
        <taxon>Bacteria</taxon>
        <taxon>Pseudomonadati</taxon>
        <taxon>Pseudomonadota</taxon>
        <taxon>Betaproteobacteria</taxon>
        <taxon>Nitrosomonadales</taxon>
        <taxon>Sulfuricellaceae</taxon>
        <taxon>Sulfurimicrobium</taxon>
    </lineage>
</organism>
<name>A0A6F8VC55_9PROT</name>
<sequence length="128" mass="14292">MCAYYNHVGLQGFSMAVDFFMRVTGGDMALAINAMLGSQLLSATRQFRTSPPKQSLLLGDWLHRRQLAQHPQVESVDHVKQMQFCTVLSGKQGGSSHSERSSEREIGGYDNAFYPNHLHPPSLKKISK</sequence>
<dbReference type="EMBL" id="AP022853">
    <property type="protein sequence ID" value="BCB27423.1"/>
    <property type="molecule type" value="Genomic_DNA"/>
</dbReference>
<protein>
    <submittedName>
        <fullName evidence="2">Uncharacterized protein</fullName>
    </submittedName>
</protein>
<gene>
    <name evidence="2" type="ORF">SKTS_23090</name>
</gene>
<evidence type="ECO:0000313" key="2">
    <source>
        <dbReference type="EMBL" id="BCB27423.1"/>
    </source>
</evidence>